<dbReference type="PRINTS" id="PR00404">
    <property type="entry name" value="MADSDOMAIN"/>
</dbReference>
<gene>
    <name evidence="8" type="primary">LOC100796517</name>
    <name evidence="7" type="ORF">GLYMA_18G053500</name>
</gene>
<reference evidence="7" key="3">
    <citation type="submission" date="2018-07" db="EMBL/GenBank/DDBJ databases">
        <title>WGS assembly of Glycine max.</title>
        <authorList>
            <person name="Schmutz J."/>
            <person name="Cannon S."/>
            <person name="Schlueter J."/>
            <person name="Ma J."/>
            <person name="Mitros T."/>
            <person name="Nelson W."/>
            <person name="Hyten D."/>
            <person name="Song Q."/>
            <person name="Thelen J."/>
            <person name="Cheng J."/>
            <person name="Xu D."/>
            <person name="Hellsten U."/>
            <person name="May G."/>
            <person name="Yu Y."/>
            <person name="Sakurai T."/>
            <person name="Umezawa T."/>
            <person name="Bhattacharyya M."/>
            <person name="Sandhu D."/>
            <person name="Valliyodan B."/>
            <person name="Lindquist E."/>
            <person name="Peto M."/>
            <person name="Grant D."/>
            <person name="Shu S."/>
            <person name="Goodstein D."/>
            <person name="Barry K."/>
            <person name="Futrell-Griggs M."/>
            <person name="Abernathy B."/>
            <person name="Du J."/>
            <person name="Tian Z."/>
            <person name="Zhu L."/>
            <person name="Gill N."/>
            <person name="Joshi T."/>
            <person name="Libault M."/>
            <person name="Sethuraman A."/>
            <person name="Zhang X."/>
            <person name="Shinozaki K."/>
            <person name="Nguyen H."/>
            <person name="Wing R."/>
            <person name="Cregan P."/>
            <person name="Specht J."/>
            <person name="Grimwood J."/>
            <person name="Rokhsar D."/>
            <person name="Stacey G."/>
            <person name="Shoemaker R."/>
            <person name="Jackson S."/>
        </authorList>
    </citation>
    <scope>NUCLEOTIDE SEQUENCE</scope>
    <source>
        <tissue evidence="7">Callus</tissue>
    </source>
</reference>
<dbReference type="Gene3D" id="3.40.1810.10">
    <property type="entry name" value="Transcription factor, MADS-box"/>
    <property type="match status" value="1"/>
</dbReference>
<keyword evidence="3" id="KW-0238">DNA-binding</keyword>
<dbReference type="SMR" id="A0A0R0EX62"/>
<dbReference type="AlphaFoldDB" id="A0A0R0EX62"/>
<evidence type="ECO:0000256" key="3">
    <source>
        <dbReference type="ARBA" id="ARBA00023125"/>
    </source>
</evidence>
<dbReference type="PANTHER" id="PTHR11945:SF777">
    <property type="entry name" value="MADS-BOX TRANSCRIPTION FACTOR FAMILY PROTEIN"/>
    <property type="match status" value="1"/>
</dbReference>
<keyword evidence="2" id="KW-0805">Transcription regulation</keyword>
<reference evidence="7 8" key="1">
    <citation type="journal article" date="2010" name="Nature">
        <title>Genome sequence of the palaeopolyploid soybean.</title>
        <authorList>
            <person name="Schmutz J."/>
            <person name="Cannon S.B."/>
            <person name="Schlueter J."/>
            <person name="Ma J."/>
            <person name="Mitros T."/>
            <person name="Nelson W."/>
            <person name="Hyten D.L."/>
            <person name="Song Q."/>
            <person name="Thelen J.J."/>
            <person name="Cheng J."/>
            <person name="Xu D."/>
            <person name="Hellsten U."/>
            <person name="May G.D."/>
            <person name="Yu Y."/>
            <person name="Sakurai T."/>
            <person name="Umezawa T."/>
            <person name="Bhattacharyya M.K."/>
            <person name="Sandhu D."/>
            <person name="Valliyodan B."/>
            <person name="Lindquist E."/>
            <person name="Peto M."/>
            <person name="Grant D."/>
            <person name="Shu S."/>
            <person name="Goodstein D."/>
            <person name="Barry K."/>
            <person name="Futrell-Griggs M."/>
            <person name="Abernathy B."/>
            <person name="Du J."/>
            <person name="Tian Z."/>
            <person name="Zhu L."/>
            <person name="Gill N."/>
            <person name="Joshi T."/>
            <person name="Libault M."/>
            <person name="Sethuraman A."/>
            <person name="Zhang X.-C."/>
            <person name="Shinozaki K."/>
            <person name="Nguyen H.T."/>
            <person name="Wing R.A."/>
            <person name="Cregan P."/>
            <person name="Specht J."/>
            <person name="Grimwood J."/>
            <person name="Rokhsar D."/>
            <person name="Stacey G."/>
            <person name="Shoemaker R.C."/>
            <person name="Jackson S.A."/>
        </authorList>
    </citation>
    <scope>NUCLEOTIDE SEQUENCE [LARGE SCALE GENOMIC DNA]</scope>
    <source>
        <strain evidence="8">cv. Williams 82</strain>
        <tissue evidence="7">Callus</tissue>
    </source>
</reference>
<dbReference type="PROSITE" id="PS50066">
    <property type="entry name" value="MADS_BOX_2"/>
    <property type="match status" value="1"/>
</dbReference>
<dbReference type="EMBL" id="CM000851">
    <property type="protein sequence ID" value="KRG98149.1"/>
    <property type="molecule type" value="Genomic_DNA"/>
</dbReference>
<name>A0A0R0EX62_SOYBN</name>
<evidence type="ECO:0000256" key="4">
    <source>
        <dbReference type="ARBA" id="ARBA00023163"/>
    </source>
</evidence>
<dbReference type="GO" id="GO:0000978">
    <property type="term" value="F:RNA polymerase II cis-regulatory region sequence-specific DNA binding"/>
    <property type="evidence" value="ECO:0000318"/>
    <property type="project" value="GO_Central"/>
</dbReference>
<protein>
    <recommendedName>
        <fullName evidence="6">MADS-box domain-containing protein</fullName>
    </recommendedName>
</protein>
<evidence type="ECO:0000256" key="1">
    <source>
        <dbReference type="ARBA" id="ARBA00004123"/>
    </source>
</evidence>
<dbReference type="SUPFAM" id="SSF55455">
    <property type="entry name" value="SRF-like"/>
    <property type="match status" value="1"/>
</dbReference>
<sequence length="213" mass="24522">MKKVKLVYITNDSKRKATSKKRKNGLIKKLDEIGTLCGIEACAIIYNPNDPQSEVWPSDLGIQSLLSRFRRIPELQKSKKMFDQESFLRQSIIKAQEQPKKQKNENRKHEMTHLMFHYLTIGKIFNNPNLIDLNYLSWLIDQNLNEIEKKINRILTQEVTPVIENGGEKAYTNHVPGQGSNMNAMQKHCAGDEMLPFGDVNALNDLWPSPYVP</sequence>
<dbReference type="GO" id="GO:0000981">
    <property type="term" value="F:DNA-binding transcription factor activity, RNA polymerase II-specific"/>
    <property type="evidence" value="ECO:0000318"/>
    <property type="project" value="GO_Central"/>
</dbReference>
<keyword evidence="4" id="KW-0804">Transcription</keyword>
<feature type="domain" description="MADS-box" evidence="6">
    <location>
        <begin position="1"/>
        <end position="49"/>
    </location>
</feature>
<dbReference type="Gramene" id="KRG98149">
    <property type="protein sequence ID" value="KRG98149"/>
    <property type="gene ID" value="GLYMA_18G053500"/>
</dbReference>
<dbReference type="Pfam" id="PF00319">
    <property type="entry name" value="SRF-TF"/>
    <property type="match status" value="1"/>
</dbReference>
<dbReference type="PANTHER" id="PTHR11945">
    <property type="entry name" value="MADS BOX PROTEIN"/>
    <property type="match status" value="1"/>
</dbReference>
<evidence type="ECO:0000313" key="9">
    <source>
        <dbReference type="Proteomes" id="UP000008827"/>
    </source>
</evidence>
<dbReference type="GO" id="GO:0046983">
    <property type="term" value="F:protein dimerization activity"/>
    <property type="evidence" value="ECO:0007669"/>
    <property type="project" value="InterPro"/>
</dbReference>
<dbReference type="EnsemblPlants" id="KRG98149">
    <property type="protein sequence ID" value="KRG98149"/>
    <property type="gene ID" value="GLYMA_18G053500"/>
</dbReference>
<evidence type="ECO:0000256" key="5">
    <source>
        <dbReference type="ARBA" id="ARBA00023242"/>
    </source>
</evidence>
<dbReference type="OMA" id="LKKFMFQ"/>
<dbReference type="InterPro" id="IPR002100">
    <property type="entry name" value="TF_MADSbox"/>
</dbReference>
<dbReference type="InterPro" id="IPR036879">
    <property type="entry name" value="TF_MADSbox_sf"/>
</dbReference>
<dbReference type="SMART" id="SM00432">
    <property type="entry name" value="MADS"/>
    <property type="match status" value="1"/>
</dbReference>
<keyword evidence="5" id="KW-0539">Nucleus</keyword>
<accession>A0A0R0EX62</accession>
<evidence type="ECO:0000313" key="8">
    <source>
        <dbReference type="EnsemblPlants" id="KRG98149"/>
    </source>
</evidence>
<dbReference type="GO" id="GO:0005634">
    <property type="term" value="C:nucleus"/>
    <property type="evidence" value="ECO:0007669"/>
    <property type="project" value="UniProtKB-SubCell"/>
</dbReference>
<dbReference type="GO" id="GO:0045944">
    <property type="term" value="P:positive regulation of transcription by RNA polymerase II"/>
    <property type="evidence" value="ECO:0007669"/>
    <property type="project" value="InterPro"/>
</dbReference>
<organism evidence="7">
    <name type="scientific">Glycine max</name>
    <name type="common">Soybean</name>
    <name type="synonym">Glycine hispida</name>
    <dbReference type="NCBI Taxonomy" id="3847"/>
    <lineage>
        <taxon>Eukaryota</taxon>
        <taxon>Viridiplantae</taxon>
        <taxon>Streptophyta</taxon>
        <taxon>Embryophyta</taxon>
        <taxon>Tracheophyta</taxon>
        <taxon>Spermatophyta</taxon>
        <taxon>Magnoliopsida</taxon>
        <taxon>eudicotyledons</taxon>
        <taxon>Gunneridae</taxon>
        <taxon>Pentapetalae</taxon>
        <taxon>rosids</taxon>
        <taxon>fabids</taxon>
        <taxon>Fabales</taxon>
        <taxon>Fabaceae</taxon>
        <taxon>Papilionoideae</taxon>
        <taxon>50 kb inversion clade</taxon>
        <taxon>NPAAA clade</taxon>
        <taxon>indigoferoid/millettioid clade</taxon>
        <taxon>Phaseoleae</taxon>
        <taxon>Glycine</taxon>
        <taxon>Glycine subgen. Soja</taxon>
    </lineage>
</organism>
<reference evidence="8" key="2">
    <citation type="submission" date="2018-02" db="UniProtKB">
        <authorList>
            <consortium name="EnsemblPlants"/>
        </authorList>
    </citation>
    <scope>IDENTIFICATION</scope>
    <source>
        <strain evidence="8">Williams 82</strain>
    </source>
</reference>
<keyword evidence="9" id="KW-1185">Reference proteome</keyword>
<evidence type="ECO:0000256" key="2">
    <source>
        <dbReference type="ARBA" id="ARBA00023015"/>
    </source>
</evidence>
<dbReference type="Proteomes" id="UP000008827">
    <property type="component" value="Chromosome 18"/>
</dbReference>
<dbReference type="OrthoDB" id="1375163at2759"/>
<dbReference type="CDD" id="cd00266">
    <property type="entry name" value="MADS_SRF_like"/>
    <property type="match status" value="1"/>
</dbReference>
<dbReference type="FunFam" id="3.40.1810.10:FF:000018">
    <property type="entry name" value="agamous-like MADS-box protein AGL80"/>
    <property type="match status" value="1"/>
</dbReference>
<evidence type="ECO:0000313" key="7">
    <source>
        <dbReference type="EMBL" id="KRG98149.1"/>
    </source>
</evidence>
<evidence type="ECO:0000259" key="6">
    <source>
        <dbReference type="PROSITE" id="PS50066"/>
    </source>
</evidence>
<dbReference type="GO" id="GO:0006357">
    <property type="term" value="P:regulation of transcription by RNA polymerase II"/>
    <property type="evidence" value="ECO:0000318"/>
    <property type="project" value="GO_Central"/>
</dbReference>
<comment type="subcellular location">
    <subcellularLocation>
        <location evidence="1">Nucleus</location>
    </subcellularLocation>
</comment>
<dbReference type="InterPro" id="IPR033897">
    <property type="entry name" value="SRF-like_MADS-box"/>
</dbReference>
<proteinExistence type="predicted"/>